<proteinExistence type="predicted"/>
<reference evidence="2" key="1">
    <citation type="submission" date="2016-10" db="EMBL/GenBank/DDBJ databases">
        <authorList>
            <person name="Varghese N."/>
            <person name="Submissions S."/>
        </authorList>
    </citation>
    <scope>NUCLEOTIDE SEQUENCE [LARGE SCALE GENOMIC DNA]</scope>
    <source>
        <strain evidence="2">CGMCC 1.7655</strain>
    </source>
</reference>
<dbReference type="EMBL" id="FNGE01000041">
    <property type="protein sequence ID" value="SDL92588.1"/>
    <property type="molecule type" value="Genomic_DNA"/>
</dbReference>
<dbReference type="STRING" id="525640.SAMN04487971_1415"/>
<accession>A0A1G9P1B6</accession>
<gene>
    <name evidence="1" type="ORF">SAMN04487971_1415</name>
</gene>
<dbReference type="OrthoDB" id="7433551at2"/>
<evidence type="ECO:0008006" key="3">
    <source>
        <dbReference type="Google" id="ProtNLM"/>
    </source>
</evidence>
<evidence type="ECO:0000313" key="1">
    <source>
        <dbReference type="EMBL" id="SDL92588.1"/>
    </source>
</evidence>
<evidence type="ECO:0000313" key="2">
    <source>
        <dbReference type="Proteomes" id="UP000199555"/>
    </source>
</evidence>
<dbReference type="Proteomes" id="UP000199555">
    <property type="component" value="Unassembled WGS sequence"/>
</dbReference>
<sequence>MFRLIAIVLTSTFLLLALFGTSSEQVPASHQVRAMGMMGALASGAEEIEEPRRQYVSRHHQPLKTAPEPGAGVLRILPYGAVVELIHADGGSFAQVRDPLVNEVGFIPADSLSDDFPG</sequence>
<name>A0A1G9P1B6_9RHOB</name>
<organism evidence="1 2">
    <name type="scientific">Paracoccus chinensis</name>
    <dbReference type="NCBI Taxonomy" id="525640"/>
    <lineage>
        <taxon>Bacteria</taxon>
        <taxon>Pseudomonadati</taxon>
        <taxon>Pseudomonadota</taxon>
        <taxon>Alphaproteobacteria</taxon>
        <taxon>Rhodobacterales</taxon>
        <taxon>Paracoccaceae</taxon>
        <taxon>Paracoccus</taxon>
    </lineage>
</organism>
<dbReference type="RefSeq" id="WP_090757521.1">
    <property type="nucleotide sequence ID" value="NZ_FNGE01000041.1"/>
</dbReference>
<dbReference type="AlphaFoldDB" id="A0A1G9P1B6"/>
<keyword evidence="2" id="KW-1185">Reference proteome</keyword>
<protein>
    <recommendedName>
        <fullName evidence="3">SH3 domain-containing protein</fullName>
    </recommendedName>
</protein>